<dbReference type="Pfam" id="PF13365">
    <property type="entry name" value="Trypsin_2"/>
    <property type="match status" value="1"/>
</dbReference>
<keyword evidence="2" id="KW-0378">Hydrolase</keyword>
<dbReference type="GO" id="GO:0006508">
    <property type="term" value="P:proteolysis"/>
    <property type="evidence" value="ECO:0007669"/>
    <property type="project" value="UniProtKB-KW"/>
</dbReference>
<dbReference type="RefSeq" id="WP_120112408.1">
    <property type="nucleotide sequence ID" value="NZ_QXQB01000003.1"/>
</dbReference>
<dbReference type="OrthoDB" id="9758917at2"/>
<evidence type="ECO:0000256" key="3">
    <source>
        <dbReference type="ARBA" id="ARBA00022825"/>
    </source>
</evidence>
<dbReference type="InterPro" id="IPR009003">
    <property type="entry name" value="Peptidase_S1_PA"/>
</dbReference>
<dbReference type="Gene3D" id="2.40.10.120">
    <property type="match status" value="1"/>
</dbReference>
<dbReference type="Proteomes" id="UP000267798">
    <property type="component" value="Unassembled WGS sequence"/>
</dbReference>
<keyword evidence="5" id="KW-1133">Transmembrane helix</keyword>
<name>A0A3A6PG56_9BACL</name>
<dbReference type="PANTHER" id="PTHR43343">
    <property type="entry name" value="PEPTIDASE S12"/>
    <property type="match status" value="1"/>
</dbReference>
<protein>
    <submittedName>
        <fullName evidence="6">Peptidase S1</fullName>
    </submittedName>
</protein>
<keyword evidence="5" id="KW-0472">Membrane</keyword>
<feature type="transmembrane region" description="Helical" evidence="5">
    <location>
        <begin position="48"/>
        <end position="70"/>
    </location>
</feature>
<keyword evidence="3" id="KW-0720">Serine protease</keyword>
<proteinExistence type="predicted"/>
<sequence>MMKMNEENNYNTTSRNDADTGRQLAAPQFEAYYREVNQSRPSRKKKNAALPLFAAFLTGALVIGGFTYAADKNNLFTGGLMGEKGAAGIQASSGNGQDAGLTTASVNTKDDMAAIYEQASPAVVKIENYGQSKAQGSMRMDPWLEQFFGGQVSPDRNGGSATPQNDQGSLVLNGSGTGFFFDKEGLILTNEHVVSGASEVKVQVQGYDEPLTAEVLGSSYDLDLAVLKVRHPDGGTFPALKLGSSDETQIGEWVLAIGNPYGFDHTLTMGVLSAKERPITIQDEQGEHKYEHLLQTDASINPGNSGGPLLNAKGEVIGMNTAVNAEAQGIGFAIPTTTILEVLEKLKTNTL</sequence>
<organism evidence="6 7">
    <name type="scientific">Paenibacillus pinisoli</name>
    <dbReference type="NCBI Taxonomy" id="1276110"/>
    <lineage>
        <taxon>Bacteria</taxon>
        <taxon>Bacillati</taxon>
        <taxon>Bacillota</taxon>
        <taxon>Bacilli</taxon>
        <taxon>Bacillales</taxon>
        <taxon>Paenibacillaceae</taxon>
        <taxon>Paenibacillus</taxon>
    </lineage>
</organism>
<dbReference type="PRINTS" id="PR00834">
    <property type="entry name" value="PROTEASES2C"/>
</dbReference>
<keyword evidence="1" id="KW-0645">Protease</keyword>
<dbReference type="GO" id="GO:0004252">
    <property type="term" value="F:serine-type endopeptidase activity"/>
    <property type="evidence" value="ECO:0007669"/>
    <property type="project" value="InterPro"/>
</dbReference>
<evidence type="ECO:0000313" key="7">
    <source>
        <dbReference type="Proteomes" id="UP000267798"/>
    </source>
</evidence>
<reference evidence="6 7" key="1">
    <citation type="submission" date="2018-09" db="EMBL/GenBank/DDBJ databases">
        <title>Paenibacillus aracenensis nov. sp. isolated from a cave in southern Spain.</title>
        <authorList>
            <person name="Jurado V."/>
            <person name="Gutierrez-Patricio S."/>
            <person name="Gonzalez-Pimentel J.L."/>
            <person name="Miller A.Z."/>
            <person name="Laiz L."/>
            <person name="Saiz-Jimenez C."/>
        </authorList>
    </citation>
    <scope>NUCLEOTIDE SEQUENCE [LARGE SCALE GENOMIC DNA]</scope>
    <source>
        <strain evidence="6 7">JCM 19203</strain>
    </source>
</reference>
<dbReference type="InterPro" id="IPR051201">
    <property type="entry name" value="Chloro_Bact_Ser_Proteases"/>
</dbReference>
<evidence type="ECO:0000256" key="4">
    <source>
        <dbReference type="SAM" id="MobiDB-lite"/>
    </source>
</evidence>
<feature type="region of interest" description="Disordered" evidence="4">
    <location>
        <begin position="1"/>
        <end position="21"/>
    </location>
</feature>
<dbReference type="EMBL" id="QXQB01000003">
    <property type="protein sequence ID" value="RJX39200.1"/>
    <property type="molecule type" value="Genomic_DNA"/>
</dbReference>
<dbReference type="AlphaFoldDB" id="A0A3A6PG56"/>
<evidence type="ECO:0000256" key="5">
    <source>
        <dbReference type="SAM" id="Phobius"/>
    </source>
</evidence>
<keyword evidence="7" id="KW-1185">Reference proteome</keyword>
<evidence type="ECO:0000313" key="6">
    <source>
        <dbReference type="EMBL" id="RJX39200.1"/>
    </source>
</evidence>
<comment type="caution">
    <text evidence="6">The sequence shown here is derived from an EMBL/GenBank/DDBJ whole genome shotgun (WGS) entry which is preliminary data.</text>
</comment>
<evidence type="ECO:0000256" key="1">
    <source>
        <dbReference type="ARBA" id="ARBA00022670"/>
    </source>
</evidence>
<dbReference type="PANTHER" id="PTHR43343:SF3">
    <property type="entry name" value="PROTEASE DO-LIKE 8, CHLOROPLASTIC"/>
    <property type="match status" value="1"/>
</dbReference>
<evidence type="ECO:0000256" key="2">
    <source>
        <dbReference type="ARBA" id="ARBA00022801"/>
    </source>
</evidence>
<accession>A0A3A6PG56</accession>
<gene>
    <name evidence="6" type="ORF">D3P09_17075</name>
</gene>
<keyword evidence="5" id="KW-0812">Transmembrane</keyword>
<dbReference type="InterPro" id="IPR001940">
    <property type="entry name" value="Peptidase_S1C"/>
</dbReference>
<dbReference type="SUPFAM" id="SSF50494">
    <property type="entry name" value="Trypsin-like serine proteases"/>
    <property type="match status" value="1"/>
</dbReference>